<dbReference type="EMBL" id="JAGGJR010000001">
    <property type="protein sequence ID" value="MBP1870435.1"/>
    <property type="molecule type" value="Genomic_DNA"/>
</dbReference>
<keyword evidence="2" id="KW-1185">Reference proteome</keyword>
<proteinExistence type="predicted"/>
<name>A0ACC5SNS7_ENSAD</name>
<sequence length="566" mass="61717">MRDDWRLAGEPMAVIFARYWRTEWLSILLLVAITVLTSLSFVAGPYLFSRQIDRLNDPSVSVIGGFLLYALVMALSTAMQNSLMYLAASQGQALGFIVRTAFFDRLLTKTGAFFVEHNPAQIQQAGTGGERALNNISTTLLGGFIPGTLQIGVTLVMLGATISNELILVALFYGCIFIGLRFYTSKVAARHIETAMKASQENAKFTGNAINAMETLRHFRSERWMNARFVEKEAISRDGWRRFFGTEALGGAASAAALGLQLGVTFVLLVPRLETGELSTGDLVLFNMLLLQLNSPFEMIGRAVSTLMESKARFGPFAAMWHAEDETNARHSKKFAPTEGRLTFDGVGFSYGESRGVEALSFQAERGRITYLVGPTGAGKSTAFKLVLKSIDPTKGRIDVDGQDLADISRADWFAKVGVVPQDIVMLNESLATNIALGRPQDHDRLVAAARKAAILDFIEALPAGFDTSVGERGLKLSGGERQRIAIARALYDDPEFLFLDEASSALDEATERDIMAHIREVCGQVTVIAITHRKSVIGVDDQVIRLKKWRATETAAANADLATAG</sequence>
<protein>
    <submittedName>
        <fullName evidence="1">ABC-type bacteriocin/lantibiotic exporter with double-glycine peptidase domain</fullName>
    </submittedName>
</protein>
<comment type="caution">
    <text evidence="1">The sequence shown here is derived from an EMBL/GenBank/DDBJ whole genome shotgun (WGS) entry which is preliminary data.</text>
</comment>
<reference evidence="1" key="1">
    <citation type="submission" date="2021-03" db="EMBL/GenBank/DDBJ databases">
        <title>Genomic Encyclopedia of Type Strains, Phase IV (KMG-IV): sequencing the most valuable type-strain genomes for metagenomic binning, comparative biology and taxonomic classification.</title>
        <authorList>
            <person name="Goeker M."/>
        </authorList>
    </citation>
    <scope>NUCLEOTIDE SEQUENCE</scope>
    <source>
        <strain evidence="1">DSM 18131</strain>
    </source>
</reference>
<evidence type="ECO:0000313" key="1">
    <source>
        <dbReference type="EMBL" id="MBP1870435.1"/>
    </source>
</evidence>
<accession>A0ACC5SNS7</accession>
<organism evidence="1 2">
    <name type="scientific">Ensifer adhaerens</name>
    <name type="common">Sinorhizobium morelense</name>
    <dbReference type="NCBI Taxonomy" id="106592"/>
    <lineage>
        <taxon>Bacteria</taxon>
        <taxon>Pseudomonadati</taxon>
        <taxon>Pseudomonadota</taxon>
        <taxon>Alphaproteobacteria</taxon>
        <taxon>Hyphomicrobiales</taxon>
        <taxon>Rhizobiaceae</taxon>
        <taxon>Sinorhizobium/Ensifer group</taxon>
        <taxon>Ensifer</taxon>
    </lineage>
</organism>
<gene>
    <name evidence="1" type="ORF">J2Z19_000132</name>
</gene>
<dbReference type="Proteomes" id="UP000823773">
    <property type="component" value="Unassembled WGS sequence"/>
</dbReference>
<evidence type="ECO:0000313" key="2">
    <source>
        <dbReference type="Proteomes" id="UP000823773"/>
    </source>
</evidence>